<feature type="domain" description="Ribbon-helix-helix" evidence="1">
    <location>
        <begin position="20"/>
        <end position="80"/>
    </location>
</feature>
<evidence type="ECO:0000313" key="2">
    <source>
        <dbReference type="EMBL" id="XAE44664.1"/>
    </source>
</evidence>
<dbReference type="RefSeq" id="WP_342629890.1">
    <property type="nucleotide sequence ID" value="NZ_CP152276.1"/>
</dbReference>
<evidence type="ECO:0000313" key="3">
    <source>
        <dbReference type="Proteomes" id="UP001449795"/>
    </source>
</evidence>
<dbReference type="Gene3D" id="1.10.3990.20">
    <property type="entry name" value="protein bp1543"/>
    <property type="match status" value="1"/>
</dbReference>
<dbReference type="EMBL" id="CP152276">
    <property type="protein sequence ID" value="XAE44664.1"/>
    <property type="molecule type" value="Genomic_DNA"/>
</dbReference>
<gene>
    <name evidence="2" type="ORF">AAC691_09700</name>
</gene>
<name>A0ABZ3DAT3_9PROT</name>
<sequence length="99" mass="10343">MNDRDQNAASFRLPGGRPLVKRSLALSGHRTSVALEPEFWTALDEMARARGIGLPALIAGLDAARDPARPLASALRVAALLDARDRGRGQGRGAAGDSG</sequence>
<dbReference type="Pfam" id="PF13467">
    <property type="entry name" value="RHH_4"/>
    <property type="match status" value="1"/>
</dbReference>
<protein>
    <submittedName>
        <fullName evidence="2">Ribbon-helix-helix domain-containing protein</fullName>
    </submittedName>
</protein>
<organism evidence="2 3">
    <name type="scientific">Nguyenibacter vanlangensis</name>
    <dbReference type="NCBI Taxonomy" id="1216886"/>
    <lineage>
        <taxon>Bacteria</taxon>
        <taxon>Pseudomonadati</taxon>
        <taxon>Pseudomonadota</taxon>
        <taxon>Alphaproteobacteria</taxon>
        <taxon>Acetobacterales</taxon>
        <taxon>Acetobacteraceae</taxon>
        <taxon>Nguyenibacter</taxon>
    </lineage>
</organism>
<evidence type="ECO:0000259" key="1">
    <source>
        <dbReference type="Pfam" id="PF13467"/>
    </source>
</evidence>
<dbReference type="InterPro" id="IPR027373">
    <property type="entry name" value="RHH_dom"/>
</dbReference>
<reference evidence="2 3" key="1">
    <citation type="submission" date="2024-04" db="EMBL/GenBank/DDBJ databases">
        <title>Complete genome sequence of Nguyenibacter vanlangesis HBCM-1154, a strain capable of nitrogen fixation, IAA production, and phosphorus solubilization isolated from sugarcane soil.</title>
        <authorList>
            <person name="MY HANH P."/>
        </authorList>
    </citation>
    <scope>NUCLEOTIDE SEQUENCE [LARGE SCALE GENOMIC DNA]</scope>
    <source>
        <strain evidence="2 3">HBCM 1154</strain>
    </source>
</reference>
<accession>A0ABZ3DAT3</accession>
<proteinExistence type="predicted"/>
<dbReference type="Proteomes" id="UP001449795">
    <property type="component" value="Chromosome"/>
</dbReference>
<dbReference type="InterPro" id="IPR038268">
    <property type="entry name" value="RHH_sf"/>
</dbReference>
<keyword evidence="3" id="KW-1185">Reference proteome</keyword>